<dbReference type="EMBL" id="WRXN01000027">
    <property type="protein sequence ID" value="MVT12492.1"/>
    <property type="molecule type" value="Genomic_DNA"/>
</dbReference>
<keyword evidence="3" id="KW-1185">Reference proteome</keyword>
<gene>
    <name evidence="2" type="ORF">GO493_29845</name>
</gene>
<evidence type="ECO:0000313" key="3">
    <source>
        <dbReference type="Proteomes" id="UP000461730"/>
    </source>
</evidence>
<keyword evidence="1" id="KW-0472">Membrane</keyword>
<keyword evidence="1" id="KW-0812">Transmembrane</keyword>
<dbReference type="Proteomes" id="UP000461730">
    <property type="component" value="Unassembled WGS sequence"/>
</dbReference>
<reference evidence="2 3" key="1">
    <citation type="submission" date="2019-12" db="EMBL/GenBank/DDBJ databases">
        <title>Chitinophaga sp. strain ysch24 (GDMCC 1.1355), whole genome shotgun sequence.</title>
        <authorList>
            <person name="Zhang X."/>
        </authorList>
    </citation>
    <scope>NUCLEOTIDE SEQUENCE [LARGE SCALE GENOMIC DNA]</scope>
    <source>
        <strain evidence="3">ysch24</strain>
    </source>
</reference>
<accession>A0A7K1UDN9</accession>
<proteinExistence type="predicted"/>
<evidence type="ECO:0000256" key="1">
    <source>
        <dbReference type="SAM" id="Phobius"/>
    </source>
</evidence>
<protein>
    <submittedName>
        <fullName evidence="2">Uncharacterized protein</fullName>
    </submittedName>
</protein>
<dbReference type="RefSeq" id="WP_157309908.1">
    <property type="nucleotide sequence ID" value="NZ_WRXN01000027.1"/>
</dbReference>
<keyword evidence="1" id="KW-1133">Transmembrane helix</keyword>
<name>A0A7K1UDN9_9BACT</name>
<feature type="transmembrane region" description="Helical" evidence="1">
    <location>
        <begin position="7"/>
        <end position="25"/>
    </location>
</feature>
<dbReference type="AlphaFoldDB" id="A0A7K1UDN9"/>
<comment type="caution">
    <text evidence="2">The sequence shown here is derived from an EMBL/GenBank/DDBJ whole genome shotgun (WGS) entry which is preliminary data.</text>
</comment>
<evidence type="ECO:0000313" key="2">
    <source>
        <dbReference type="EMBL" id="MVT12492.1"/>
    </source>
</evidence>
<sequence length="82" mass="9137">MKRNKAKFILVMIGAIGMVGGMLAFKANESPNYLYKPAQPGGVCTIRTITYLNITFSNTGSFTELTTKYQERSCPTYITMKN</sequence>
<organism evidence="2 3">
    <name type="scientific">Chitinophaga tropicalis</name>
    <dbReference type="NCBI Taxonomy" id="2683588"/>
    <lineage>
        <taxon>Bacteria</taxon>
        <taxon>Pseudomonadati</taxon>
        <taxon>Bacteroidota</taxon>
        <taxon>Chitinophagia</taxon>
        <taxon>Chitinophagales</taxon>
        <taxon>Chitinophagaceae</taxon>
        <taxon>Chitinophaga</taxon>
    </lineage>
</organism>